<dbReference type="EMBL" id="FJOF01000014">
    <property type="protein sequence ID" value="CZR48598.1"/>
    <property type="molecule type" value="Genomic_DNA"/>
</dbReference>
<comment type="caution">
    <text evidence="2">The sequence shown here is derived from an EMBL/GenBank/DDBJ whole genome shotgun (WGS) entry which is preliminary data.</text>
</comment>
<organism evidence="2 3">
    <name type="scientific">Fusarium proliferatum (strain ET1)</name>
    <name type="common">Orchid endophyte fungus</name>
    <dbReference type="NCBI Taxonomy" id="1227346"/>
    <lineage>
        <taxon>Eukaryota</taxon>
        <taxon>Fungi</taxon>
        <taxon>Dikarya</taxon>
        <taxon>Ascomycota</taxon>
        <taxon>Pezizomycotina</taxon>
        <taxon>Sordariomycetes</taxon>
        <taxon>Hypocreomycetidae</taxon>
        <taxon>Hypocreales</taxon>
        <taxon>Nectriaceae</taxon>
        <taxon>Fusarium</taxon>
        <taxon>Fusarium fujikuroi species complex</taxon>
    </lineage>
</organism>
<dbReference type="RefSeq" id="XP_031089124.1">
    <property type="nucleotide sequence ID" value="XM_031223801.1"/>
</dbReference>
<evidence type="ECO:0008006" key="4">
    <source>
        <dbReference type="Google" id="ProtNLM"/>
    </source>
</evidence>
<evidence type="ECO:0000313" key="3">
    <source>
        <dbReference type="Proteomes" id="UP000183971"/>
    </source>
</evidence>
<reference evidence="3" key="1">
    <citation type="journal article" date="2016" name="Genome Biol. Evol.">
        <title>Comparative 'omics' of the Fusarium fujikuroi species complex highlights differences in genetic potential and metabolite synthesis.</title>
        <authorList>
            <person name="Niehaus E.-M."/>
            <person name="Muensterkoetter M."/>
            <person name="Proctor R.H."/>
            <person name="Brown D.W."/>
            <person name="Sharon A."/>
            <person name="Idan Y."/>
            <person name="Oren-Young L."/>
            <person name="Sieber C.M."/>
            <person name="Novak O."/>
            <person name="Pencik A."/>
            <person name="Tarkowska D."/>
            <person name="Hromadova K."/>
            <person name="Freeman S."/>
            <person name="Maymon M."/>
            <person name="Elazar M."/>
            <person name="Youssef S.A."/>
            <person name="El-Shabrawy E.S.M."/>
            <person name="Shalaby A.B.A."/>
            <person name="Houterman P."/>
            <person name="Brock N.L."/>
            <person name="Burkhardt I."/>
            <person name="Tsavkelova E.A."/>
            <person name="Dickschat J.S."/>
            <person name="Galuszka P."/>
            <person name="Gueldener U."/>
            <person name="Tudzynski B."/>
        </authorList>
    </citation>
    <scope>NUCLEOTIDE SEQUENCE [LARGE SCALE GENOMIC DNA]</scope>
    <source>
        <strain evidence="3">ET1</strain>
    </source>
</reference>
<evidence type="ECO:0000256" key="1">
    <source>
        <dbReference type="SAM" id="Coils"/>
    </source>
</evidence>
<dbReference type="Proteomes" id="UP000183971">
    <property type="component" value="Unassembled WGS sequence"/>
</dbReference>
<evidence type="ECO:0000313" key="2">
    <source>
        <dbReference type="EMBL" id="CZR48598.1"/>
    </source>
</evidence>
<sequence>MSFGFGVGDFIAVGVLCWKIYSRVYKVSRDAPEELQALIQELGNLSNTVNLLNEEIRDHQEWIKRAGERRLEYTCKVMSQAKETLQKMDRLADKYAELGTGGGLEGSRRSFRIHWNRVKYALEVSSINELRAKFMSHNSHLTLLLQGAQNSSLERIEKQQSKTDMKLDELRNLMIGDRSSRENPLLNGPLEEEVRAELSAAFLRSAETGNRPWASIGIDDWLQAGKWWLLKARSQMNHLAQGLAVEAEAYINLLKACWILIDIVSIHPQRMHLGASNDRRNEDIRKLSQTARKSLESFPRFDFQLHDIEGYTMNIWLQEAPSGIIAPRHQPNLTGSNHSWQTSNGEILFQCFVEICKTTKSTQNLPDECFLTLEVPHEGIFLNFTLQNFAGQTVSELTVKPADEYFDFQSLHFEPWVEFKGSEKKSLVRLLNDQDSNALEAILWGFRLFGSAFHPISLSVSMVHSVSVLANWPSRNWRSLLLPGYDIGCTSQSDSPTLLLRTIILDLAEKGCEKNISGSKFLAQDLSVELPPGYRDWKVICWHCEKFEDIKPLFKKFHVRNDVHRYLIQTAFLRLDCSLLSQLACYINYGDTWRPDDVLIMVEAALSSEDAGYLLWVLDNVASSVISRHRIAILRFEGFLQLIEDCGGSFSSRAAEDVDFTDFYPTFVSGCSHLIERKCSNSLSLYLSSFERVGINFHGVQGHETTDSSQLAILPALVSPDPSFLRILLERDVAVVDMEPFVVEYNSWNVAKCPPRLELRELVQYPSLSMPHWPLYCAVMLVCDTEFLHLLCQHGASLQQKREGTQDQKTETQGITHHLSSLSSVSDARLEYMEALMICHVLICVGTLGRHFPSRPANYFRAVDEMTDYEETWSCMERLLYRDSFFSDCLCPCGYAFQGDWKRRPDTRSKLMSRYSEFPQHYSKHLRTQETWDTWRRDALEILNM</sequence>
<gene>
    <name evidence="2" type="ORF">FPRO_04078</name>
</gene>
<name>A0A1L7W804_FUSPR</name>
<proteinExistence type="predicted"/>
<accession>A0A1L7W804</accession>
<keyword evidence="3" id="KW-1185">Reference proteome</keyword>
<feature type="coiled-coil region" evidence="1">
    <location>
        <begin position="35"/>
        <end position="98"/>
    </location>
</feature>
<keyword evidence="1" id="KW-0175">Coiled coil</keyword>
<dbReference type="VEuPathDB" id="FungiDB:FPRO_04078"/>
<protein>
    <recommendedName>
        <fullName evidence="4">Fungal N-terminal domain-containing protein</fullName>
    </recommendedName>
</protein>
<dbReference type="AlphaFoldDB" id="A0A1L7W804"/>
<dbReference type="GeneID" id="42048963"/>